<keyword evidence="3 4" id="KW-0456">Lyase</keyword>
<evidence type="ECO:0000256" key="2">
    <source>
        <dbReference type="ARBA" id="ARBA00022688"/>
    </source>
</evidence>
<name>A0A3B1BC44_9ZZZZ</name>
<keyword evidence="2" id="KW-0831">Ubiquinone biosynthesis</keyword>
<keyword evidence="4" id="KW-0670">Pyruvate</keyword>
<proteinExistence type="inferred from homology"/>
<dbReference type="GO" id="GO:0008813">
    <property type="term" value="F:chorismate lyase activity"/>
    <property type="evidence" value="ECO:0007669"/>
    <property type="project" value="UniProtKB-EC"/>
</dbReference>
<dbReference type="PANTHER" id="PTHR38683">
    <property type="entry name" value="CHORISMATE PYRUVATE-LYASE"/>
    <property type="match status" value="1"/>
</dbReference>
<evidence type="ECO:0000313" key="4">
    <source>
        <dbReference type="EMBL" id="VAX09484.1"/>
    </source>
</evidence>
<dbReference type="SUPFAM" id="SSF64288">
    <property type="entry name" value="Chorismate lyase-like"/>
    <property type="match status" value="1"/>
</dbReference>
<protein>
    <submittedName>
        <fullName evidence="4">Chorismate--pyruvate lyase</fullName>
        <ecNumber evidence="4">4.1.3.40</ecNumber>
    </submittedName>
</protein>
<organism evidence="4">
    <name type="scientific">hydrothermal vent metagenome</name>
    <dbReference type="NCBI Taxonomy" id="652676"/>
    <lineage>
        <taxon>unclassified sequences</taxon>
        <taxon>metagenomes</taxon>
        <taxon>ecological metagenomes</taxon>
    </lineage>
</organism>
<dbReference type="InterPro" id="IPR007440">
    <property type="entry name" value="Chorismate--pyruvate_lyase"/>
</dbReference>
<gene>
    <name evidence="4" type="ORF">MNBD_GAMMA26-285</name>
</gene>
<dbReference type="Pfam" id="PF04345">
    <property type="entry name" value="Chor_lyase"/>
    <property type="match status" value="1"/>
</dbReference>
<dbReference type="Gene3D" id="3.40.1410.10">
    <property type="entry name" value="Chorismate lyase-like"/>
    <property type="match status" value="1"/>
</dbReference>
<dbReference type="HAMAP" id="MF_01632">
    <property type="entry name" value="UbiC"/>
    <property type="match status" value="1"/>
</dbReference>
<evidence type="ECO:0000256" key="3">
    <source>
        <dbReference type="ARBA" id="ARBA00023239"/>
    </source>
</evidence>
<dbReference type="PANTHER" id="PTHR38683:SF1">
    <property type="entry name" value="CHORISMATE PYRUVATE-LYASE"/>
    <property type="match status" value="1"/>
</dbReference>
<evidence type="ECO:0000256" key="1">
    <source>
        <dbReference type="ARBA" id="ARBA00022490"/>
    </source>
</evidence>
<dbReference type="AlphaFoldDB" id="A0A3B1BC44"/>
<sequence>MSPKATVIANLEPNWGSWQIHRRSGIPAGMVNWLMDRGSLTTRLIRASEEKFQVRVMRQSWGRPLYSENQLLQMRRAEAAMVREVELLGDGTPWVFARTLVPVSSLRGSARRLATLGNKPLGAVLFSDPSMRRGQIQIARLLPRHPLFIAATESLEQKPAELWGRRTLFYLAGKPLLVNEIFLPNIPLDSEES</sequence>
<dbReference type="EC" id="4.1.3.40" evidence="4"/>
<dbReference type="GO" id="GO:0006744">
    <property type="term" value="P:ubiquinone biosynthetic process"/>
    <property type="evidence" value="ECO:0007669"/>
    <property type="project" value="UniProtKB-KW"/>
</dbReference>
<accession>A0A3B1BC44</accession>
<keyword evidence="1" id="KW-0963">Cytoplasm</keyword>
<dbReference type="EMBL" id="UOFX01000053">
    <property type="protein sequence ID" value="VAX09484.1"/>
    <property type="molecule type" value="Genomic_DNA"/>
</dbReference>
<reference evidence="4" key="1">
    <citation type="submission" date="2018-06" db="EMBL/GenBank/DDBJ databases">
        <authorList>
            <person name="Zhirakovskaya E."/>
        </authorList>
    </citation>
    <scope>NUCLEOTIDE SEQUENCE</scope>
</reference>
<dbReference type="GO" id="GO:0005829">
    <property type="term" value="C:cytosol"/>
    <property type="evidence" value="ECO:0007669"/>
    <property type="project" value="TreeGrafter"/>
</dbReference>
<dbReference type="InterPro" id="IPR028978">
    <property type="entry name" value="Chorismate_lyase_/UTRA_dom_sf"/>
</dbReference>